<dbReference type="GO" id="GO:0061630">
    <property type="term" value="F:ubiquitin protein ligase activity"/>
    <property type="evidence" value="ECO:0007669"/>
    <property type="project" value="UniProtKB-EC"/>
</dbReference>
<reference evidence="6" key="1">
    <citation type="submission" date="2020-01" db="EMBL/GenBank/DDBJ databases">
        <title>Genome sequence of Kobresia littledalei, the first chromosome-level genome in the family Cyperaceae.</title>
        <authorList>
            <person name="Qu G."/>
        </authorList>
    </citation>
    <scope>NUCLEOTIDE SEQUENCE</scope>
    <source>
        <strain evidence="6">C.B.Clarke</strain>
        <tissue evidence="6">Leaf</tissue>
    </source>
</reference>
<dbReference type="Proteomes" id="UP000623129">
    <property type="component" value="Unassembled WGS sequence"/>
</dbReference>
<dbReference type="PANTHER" id="PTHR45647">
    <property type="entry name" value="OS02G0152300 PROTEIN"/>
    <property type="match status" value="1"/>
</dbReference>
<protein>
    <recommendedName>
        <fullName evidence="2">RING-type E3 ubiquitin transferase</fullName>
        <ecNumber evidence="2">2.3.2.27</ecNumber>
    </recommendedName>
</protein>
<dbReference type="InterPro" id="IPR000719">
    <property type="entry name" value="Prot_kinase_dom"/>
</dbReference>
<evidence type="ECO:0000259" key="5">
    <source>
        <dbReference type="PROSITE" id="PS50011"/>
    </source>
</evidence>
<proteinExistence type="predicted"/>
<dbReference type="SUPFAM" id="SSF56112">
    <property type="entry name" value="Protein kinase-like (PK-like)"/>
    <property type="match status" value="1"/>
</dbReference>
<dbReference type="InterPro" id="IPR011009">
    <property type="entry name" value="Kinase-like_dom_sf"/>
</dbReference>
<comment type="caution">
    <text evidence="6">The sequence shown here is derived from an EMBL/GenBank/DDBJ whole genome shotgun (WGS) entry which is preliminary data.</text>
</comment>
<comment type="catalytic activity">
    <reaction evidence="1">
        <text>S-ubiquitinyl-[E2 ubiquitin-conjugating enzyme]-L-cysteine + [acceptor protein]-L-lysine = [E2 ubiquitin-conjugating enzyme]-L-cysteine + N(6)-ubiquitinyl-[acceptor protein]-L-lysine.</text>
        <dbReference type="EC" id="2.3.2.27"/>
    </reaction>
</comment>
<dbReference type="OrthoDB" id="4062651at2759"/>
<evidence type="ECO:0000313" key="6">
    <source>
        <dbReference type="EMBL" id="KAF3325775.1"/>
    </source>
</evidence>
<dbReference type="PROSITE" id="PS50011">
    <property type="entry name" value="PROTEIN_KINASE_DOM"/>
    <property type="match status" value="1"/>
</dbReference>
<keyword evidence="3" id="KW-0833">Ubl conjugation pathway</keyword>
<evidence type="ECO:0000313" key="7">
    <source>
        <dbReference type="Proteomes" id="UP000623129"/>
    </source>
</evidence>
<feature type="region of interest" description="Disordered" evidence="4">
    <location>
        <begin position="146"/>
        <end position="165"/>
    </location>
</feature>
<dbReference type="GO" id="GO:0005524">
    <property type="term" value="F:ATP binding"/>
    <property type="evidence" value="ECO:0007669"/>
    <property type="project" value="InterPro"/>
</dbReference>
<dbReference type="Pfam" id="PF00069">
    <property type="entry name" value="Pkinase"/>
    <property type="match status" value="1"/>
</dbReference>
<evidence type="ECO:0000256" key="3">
    <source>
        <dbReference type="ARBA" id="ARBA00022786"/>
    </source>
</evidence>
<dbReference type="Gene3D" id="1.10.510.10">
    <property type="entry name" value="Transferase(Phosphotransferase) domain 1"/>
    <property type="match status" value="1"/>
</dbReference>
<gene>
    <name evidence="6" type="ORF">FCM35_KLT08855</name>
</gene>
<keyword evidence="7" id="KW-1185">Reference proteome</keyword>
<dbReference type="PANTHER" id="PTHR45647:SF132">
    <property type="entry name" value="KINASE WITH ADENINE NUCLEOTIDE ALPHA HYDROLASES-LIKE DOMAIN-CONTAINING PROTEIN"/>
    <property type="match status" value="1"/>
</dbReference>
<sequence length="165" mass="18019">MTQYRMTSAAGTFCYIDPEYQQTGMLGTKSDIYSFGVILLQVLTGRPPMGLSHYMENAIERGTLPELLDPTIPVWPIEETELLARLALKCTELRRKDRPDLATDILPVLNRLRAIAEANMQHCHMGAGMGSPSFVSSLASVPDFTGSESGLTSSGCESSRSRSTS</sequence>
<dbReference type="AlphaFoldDB" id="A0A833QID4"/>
<organism evidence="6 7">
    <name type="scientific">Carex littledalei</name>
    <dbReference type="NCBI Taxonomy" id="544730"/>
    <lineage>
        <taxon>Eukaryota</taxon>
        <taxon>Viridiplantae</taxon>
        <taxon>Streptophyta</taxon>
        <taxon>Embryophyta</taxon>
        <taxon>Tracheophyta</taxon>
        <taxon>Spermatophyta</taxon>
        <taxon>Magnoliopsida</taxon>
        <taxon>Liliopsida</taxon>
        <taxon>Poales</taxon>
        <taxon>Cyperaceae</taxon>
        <taxon>Cyperoideae</taxon>
        <taxon>Cariceae</taxon>
        <taxon>Carex</taxon>
        <taxon>Carex subgen. Euthyceras</taxon>
    </lineage>
</organism>
<evidence type="ECO:0000256" key="4">
    <source>
        <dbReference type="SAM" id="MobiDB-lite"/>
    </source>
</evidence>
<dbReference type="GO" id="GO:0004672">
    <property type="term" value="F:protein kinase activity"/>
    <property type="evidence" value="ECO:0007669"/>
    <property type="project" value="InterPro"/>
</dbReference>
<feature type="domain" description="Protein kinase" evidence="5">
    <location>
        <begin position="1"/>
        <end position="109"/>
    </location>
</feature>
<dbReference type="EC" id="2.3.2.27" evidence="2"/>
<evidence type="ECO:0000256" key="2">
    <source>
        <dbReference type="ARBA" id="ARBA00012483"/>
    </source>
</evidence>
<evidence type="ECO:0000256" key="1">
    <source>
        <dbReference type="ARBA" id="ARBA00000900"/>
    </source>
</evidence>
<accession>A0A833QID4</accession>
<name>A0A833QID4_9POAL</name>
<dbReference type="EMBL" id="SWLB01000019">
    <property type="protein sequence ID" value="KAF3325775.1"/>
    <property type="molecule type" value="Genomic_DNA"/>
</dbReference>
<dbReference type="InterPro" id="IPR051348">
    <property type="entry name" value="U-box_ubiquitin_ligases"/>
</dbReference>